<dbReference type="AlphaFoldDB" id="A0A9W8JQ84"/>
<dbReference type="InterPro" id="IPR012597">
    <property type="entry name" value="Pheromone"/>
</dbReference>
<evidence type="ECO:0000313" key="1">
    <source>
        <dbReference type="EMBL" id="KAJ3491819.1"/>
    </source>
</evidence>
<protein>
    <submittedName>
        <fullName evidence="1">Uncharacterized protein</fullName>
    </submittedName>
</protein>
<reference evidence="1" key="1">
    <citation type="submission" date="2022-07" db="EMBL/GenBank/DDBJ databases">
        <title>Genome Sequence of Agrocybe chaxingu.</title>
        <authorList>
            <person name="Buettner E."/>
        </authorList>
    </citation>
    <scope>NUCLEOTIDE SEQUENCE</scope>
    <source>
        <strain evidence="1">MP-N11</strain>
    </source>
</reference>
<dbReference type="GO" id="GO:0016020">
    <property type="term" value="C:membrane"/>
    <property type="evidence" value="ECO:0007669"/>
    <property type="project" value="InterPro"/>
</dbReference>
<dbReference type="Proteomes" id="UP001148786">
    <property type="component" value="Unassembled WGS sequence"/>
</dbReference>
<sequence>MFLNSDTAVQRMDNAGQYCDAPRFHHENESFPLSILTIRVTSYQETIAEYPRGIIHEQHLHSLNDIAMDSFTSFTFLLSASSPAQVIEVPATNVSDDDILFELSDAEKKASGTYSYCVIA</sequence>
<dbReference type="GO" id="GO:0000772">
    <property type="term" value="F:mating pheromone activity"/>
    <property type="evidence" value="ECO:0007669"/>
    <property type="project" value="InterPro"/>
</dbReference>
<accession>A0A9W8JQ84</accession>
<dbReference type="EMBL" id="JANKHO010002506">
    <property type="protein sequence ID" value="KAJ3491819.1"/>
    <property type="molecule type" value="Genomic_DNA"/>
</dbReference>
<dbReference type="OrthoDB" id="10442930at2759"/>
<evidence type="ECO:0000313" key="2">
    <source>
        <dbReference type="Proteomes" id="UP001148786"/>
    </source>
</evidence>
<comment type="caution">
    <text evidence="1">The sequence shown here is derived from an EMBL/GenBank/DDBJ whole genome shotgun (WGS) entry which is preliminary data.</text>
</comment>
<keyword evidence="2" id="KW-1185">Reference proteome</keyword>
<organism evidence="1 2">
    <name type="scientific">Agrocybe chaxingu</name>
    <dbReference type="NCBI Taxonomy" id="84603"/>
    <lineage>
        <taxon>Eukaryota</taxon>
        <taxon>Fungi</taxon>
        <taxon>Dikarya</taxon>
        <taxon>Basidiomycota</taxon>
        <taxon>Agaricomycotina</taxon>
        <taxon>Agaricomycetes</taxon>
        <taxon>Agaricomycetidae</taxon>
        <taxon>Agaricales</taxon>
        <taxon>Agaricineae</taxon>
        <taxon>Strophariaceae</taxon>
        <taxon>Agrocybe</taxon>
    </lineage>
</organism>
<name>A0A9W8JQ84_9AGAR</name>
<gene>
    <name evidence="1" type="ORF">NLJ89_g11299</name>
</gene>
<proteinExistence type="predicted"/>
<dbReference type="Pfam" id="PF08015">
    <property type="entry name" value="Pheromone"/>
    <property type="match status" value="1"/>
</dbReference>